<dbReference type="CDD" id="cd01558">
    <property type="entry name" value="D-AAT_like"/>
    <property type="match status" value="1"/>
</dbReference>
<dbReference type="Gene3D" id="3.30.470.10">
    <property type="match status" value="1"/>
</dbReference>
<dbReference type="PANTHER" id="PTHR42743:SF10">
    <property type="entry name" value="D-ALANINE AMINOTRANSFERASE"/>
    <property type="match status" value="1"/>
</dbReference>
<dbReference type="GO" id="GO:0008652">
    <property type="term" value="P:amino acid biosynthetic process"/>
    <property type="evidence" value="ECO:0007669"/>
    <property type="project" value="UniProtKB-ARBA"/>
</dbReference>
<dbReference type="InterPro" id="IPR001544">
    <property type="entry name" value="Aminotrans_IV"/>
</dbReference>
<dbReference type="PROSITE" id="PS00770">
    <property type="entry name" value="AA_TRANSFER_CLASS_4"/>
    <property type="match status" value="1"/>
</dbReference>
<dbReference type="InterPro" id="IPR050571">
    <property type="entry name" value="Class-IV_PLP-Dep_Aminotrnsfr"/>
</dbReference>
<evidence type="ECO:0000256" key="3">
    <source>
        <dbReference type="ARBA" id="ARBA00022898"/>
    </source>
</evidence>
<keyword evidence="4" id="KW-0808">Transferase</keyword>
<dbReference type="EC" id="2.6.1.21" evidence="4"/>
<dbReference type="SUPFAM" id="SSF56752">
    <property type="entry name" value="D-aminoacid aminotransferase-like PLP-dependent enzymes"/>
    <property type="match status" value="1"/>
</dbReference>
<dbReference type="InterPro" id="IPR018300">
    <property type="entry name" value="Aminotrans_IV_CS"/>
</dbReference>
<evidence type="ECO:0000256" key="1">
    <source>
        <dbReference type="ARBA" id="ARBA00001933"/>
    </source>
</evidence>
<dbReference type="EMBL" id="UOFC01000034">
    <property type="protein sequence ID" value="VAW44998.1"/>
    <property type="molecule type" value="Genomic_DNA"/>
</dbReference>
<protein>
    <submittedName>
        <fullName evidence="4">D-alanine aminotransferase</fullName>
        <ecNumber evidence="4">2.6.1.21</ecNumber>
    </submittedName>
</protein>
<evidence type="ECO:0000313" key="4">
    <source>
        <dbReference type="EMBL" id="VAW44998.1"/>
    </source>
</evidence>
<name>A0A3B0VMZ8_9ZZZZ</name>
<dbReference type="FunFam" id="3.20.10.10:FF:000002">
    <property type="entry name" value="D-alanine aminotransferase"/>
    <property type="match status" value="1"/>
</dbReference>
<dbReference type="GO" id="GO:0047810">
    <property type="term" value="F:D-alanine-2-oxoglutarate aminotransferase activity"/>
    <property type="evidence" value="ECO:0007669"/>
    <property type="project" value="UniProtKB-EC"/>
</dbReference>
<dbReference type="InterPro" id="IPR043132">
    <property type="entry name" value="BCAT-like_C"/>
</dbReference>
<comment type="similarity">
    <text evidence="2">Belongs to the class-IV pyridoxal-phosphate-dependent aminotransferase family.</text>
</comment>
<dbReference type="Gene3D" id="3.20.10.10">
    <property type="entry name" value="D-amino Acid Aminotransferase, subunit A, domain 2"/>
    <property type="match status" value="1"/>
</dbReference>
<reference evidence="4" key="1">
    <citation type="submission" date="2018-06" db="EMBL/GenBank/DDBJ databases">
        <authorList>
            <person name="Zhirakovskaya E."/>
        </authorList>
    </citation>
    <scope>NUCLEOTIDE SEQUENCE</scope>
</reference>
<dbReference type="GO" id="GO:0005829">
    <property type="term" value="C:cytosol"/>
    <property type="evidence" value="ECO:0007669"/>
    <property type="project" value="TreeGrafter"/>
</dbReference>
<keyword evidence="3" id="KW-0663">Pyridoxal phosphate</keyword>
<dbReference type="PANTHER" id="PTHR42743">
    <property type="entry name" value="AMINO-ACID AMINOTRANSFERASE"/>
    <property type="match status" value="1"/>
</dbReference>
<dbReference type="GO" id="GO:0046394">
    <property type="term" value="P:carboxylic acid biosynthetic process"/>
    <property type="evidence" value="ECO:0007669"/>
    <property type="project" value="UniProtKB-ARBA"/>
</dbReference>
<evidence type="ECO:0000256" key="2">
    <source>
        <dbReference type="ARBA" id="ARBA00009320"/>
    </source>
</evidence>
<sequence>MNHVSSTEQIVYLNGHFMPMADSTISTQDRGFLFGDGVYEVIPVYNRQLFSFKEHLQRLKNSLNAVQIQNPLSDSEWLTLLNTLIEKHPWKDQYIYLQVTRGVQIQRDHLPAEDLTPTIYAYTNPLKPVASHILENGIKVITLEDIRWLRCDIKAITLLPNVMMKLAAKAQGADDAILVSREGLITEGTASNAFMVKDGTIFTPPNSNKLLPGITRQVIERIAKAHGIPLIEQDITEAMLNKADEIWLSSSTKEALPVTTLNNQPVGTGKPSIIWQKINRFYHQYKQDFIQNNVIP</sequence>
<dbReference type="AlphaFoldDB" id="A0A3B0VMZ8"/>
<dbReference type="InterPro" id="IPR036038">
    <property type="entry name" value="Aminotransferase-like"/>
</dbReference>
<organism evidence="4">
    <name type="scientific">hydrothermal vent metagenome</name>
    <dbReference type="NCBI Taxonomy" id="652676"/>
    <lineage>
        <taxon>unclassified sequences</taxon>
        <taxon>metagenomes</taxon>
        <taxon>ecological metagenomes</taxon>
    </lineage>
</organism>
<keyword evidence="4" id="KW-0032">Aminotransferase</keyword>
<dbReference type="InterPro" id="IPR043131">
    <property type="entry name" value="BCAT-like_N"/>
</dbReference>
<accession>A0A3B0VMZ8</accession>
<proteinExistence type="inferred from homology"/>
<gene>
    <name evidence="4" type="ORF">MNBD_GAMMA03-1077</name>
</gene>
<comment type="cofactor">
    <cofactor evidence="1">
        <name>pyridoxal 5'-phosphate</name>
        <dbReference type="ChEBI" id="CHEBI:597326"/>
    </cofactor>
</comment>
<dbReference type="Pfam" id="PF01063">
    <property type="entry name" value="Aminotran_4"/>
    <property type="match status" value="1"/>
</dbReference>